<reference evidence="1 2" key="1">
    <citation type="journal article" date="2011" name="J. Bacteriol.">
        <title>Whole-genome shotgun sequencing of the sulfur-oxidizing chemoautotroph Tetrathiobacter kashmirensis.</title>
        <authorList>
            <person name="Ghosh W."/>
            <person name="George A."/>
            <person name="Agarwal A."/>
            <person name="Raj P."/>
            <person name="Alam M."/>
            <person name="Pyne P."/>
            <person name="Das Gupta S.K."/>
        </authorList>
    </citation>
    <scope>NUCLEOTIDE SEQUENCE [LARGE SCALE GENOMIC DNA]</scope>
    <source>
        <strain evidence="1 2">WT001</strain>
    </source>
</reference>
<evidence type="ECO:0008006" key="3">
    <source>
        <dbReference type="Google" id="ProtNLM"/>
    </source>
</evidence>
<dbReference type="KEGG" id="aka:TKWG_22225"/>
<name>I3UGF7_ADVKW</name>
<dbReference type="STRING" id="1036672.TKWG_22225"/>
<dbReference type="EMBL" id="CP003555">
    <property type="protein sequence ID" value="AFK64095.1"/>
    <property type="molecule type" value="Genomic_DNA"/>
</dbReference>
<dbReference type="Proteomes" id="UP000005267">
    <property type="component" value="Chromosome"/>
</dbReference>
<dbReference type="SUPFAM" id="SSF53850">
    <property type="entry name" value="Periplasmic binding protein-like II"/>
    <property type="match status" value="1"/>
</dbReference>
<evidence type="ECO:0000313" key="2">
    <source>
        <dbReference type="Proteomes" id="UP000005267"/>
    </source>
</evidence>
<dbReference type="HOGENOM" id="CLU_059918_0_0_4"/>
<protein>
    <recommendedName>
        <fullName evidence="3">Extracellular solute-binding protein</fullName>
    </recommendedName>
</protein>
<organism evidence="1 2">
    <name type="scientific">Advenella kashmirensis (strain DSM 17095 / LMG 22695 / WT001)</name>
    <name type="common">Tetrathiobacter kashmirensis</name>
    <dbReference type="NCBI Taxonomy" id="1036672"/>
    <lineage>
        <taxon>Bacteria</taxon>
        <taxon>Pseudomonadati</taxon>
        <taxon>Pseudomonadota</taxon>
        <taxon>Betaproteobacteria</taxon>
        <taxon>Burkholderiales</taxon>
        <taxon>Alcaligenaceae</taxon>
    </lineage>
</organism>
<sequence length="374" mass="41590">MTWDHPRGYEPLQACSEIWQQHTGVQIEWDRRSLQDFESFSVQTLARSYDLIVIDHPHVGQVTHEKCLQPLDLPARYAELEGLKNSSVGASVDSYYWQNHQWALPIDAATQVQAWVPGRLTEPTQTWEEMMVLARLGQVLCPLRPPHSLMLLFSLMAHLGAPGCPEQPDLFDPAIASEAYNRILELSDHLPQVCWSMDPIAAFEQMSRVDSPVTCVPFIYGYVSYALEKFRPVRVAFSNIPVIDGREPSGTTLGGTGIAVSAFSRASAQATAFAYWVASAQVQRTVYAASGGQVGHAAAWEDESVNTPVLDFYRATRATLDGAWVRPRHSGYMDFQQKASDLLNECLQARRSASTLVFQLNALYAASLKGQSVK</sequence>
<dbReference type="AlphaFoldDB" id="I3UGF7"/>
<accession>I3UGF7</accession>
<reference evidence="2" key="2">
    <citation type="journal article" date="2013" name="PLoS ONE">
        <title>Genome implosion elicits host-confinement in Alcaligenaceae: evidence from the comparative genomics of Tetrathiobacter kashmirensis, a pathogen in the making.</title>
        <authorList>
            <person name="Ghosh W."/>
            <person name="Alam M."/>
            <person name="Roy C."/>
            <person name="Pyne P."/>
            <person name="George A."/>
            <person name="Chakraborty R."/>
            <person name="Majumder S."/>
            <person name="Agarwal A."/>
            <person name="Chakraborty S."/>
            <person name="Majumdar S."/>
            <person name="Gupta S.K."/>
        </authorList>
    </citation>
    <scope>NUCLEOTIDE SEQUENCE [LARGE SCALE GENOMIC DNA]</scope>
    <source>
        <strain evidence="2">WT001</strain>
    </source>
</reference>
<evidence type="ECO:0000313" key="1">
    <source>
        <dbReference type="EMBL" id="AFK64095.1"/>
    </source>
</evidence>
<dbReference type="Gene3D" id="3.40.190.10">
    <property type="entry name" value="Periplasmic binding protein-like II"/>
    <property type="match status" value="3"/>
</dbReference>
<keyword evidence="2" id="KW-1185">Reference proteome</keyword>
<gene>
    <name evidence="1" type="ordered locus">TKWG_22225</name>
</gene>
<proteinExistence type="predicted"/>